<name>A0A1A0D8C7_ACEPA</name>
<dbReference type="OrthoDB" id="9790390at2"/>
<dbReference type="Gene3D" id="1.25.40.10">
    <property type="entry name" value="Tetratricopeptide repeat domain"/>
    <property type="match status" value="1"/>
</dbReference>
<dbReference type="InterPro" id="IPR017937">
    <property type="entry name" value="Thioredoxin_CS"/>
</dbReference>
<dbReference type="InterPro" id="IPR013766">
    <property type="entry name" value="Thioredoxin_domain"/>
</dbReference>
<gene>
    <name evidence="6" type="ORF">SRCM100623_02136</name>
</gene>
<dbReference type="Pfam" id="PF00085">
    <property type="entry name" value="Thioredoxin"/>
    <property type="match status" value="1"/>
</dbReference>
<dbReference type="InterPro" id="IPR036249">
    <property type="entry name" value="Thioredoxin-like_sf"/>
</dbReference>
<feature type="compositionally biased region" description="Polar residues" evidence="5">
    <location>
        <begin position="7"/>
        <end position="23"/>
    </location>
</feature>
<dbReference type="PATRIC" id="fig|438.15.peg.2373"/>
<dbReference type="PANTHER" id="PTHR45663">
    <property type="entry name" value="GEO12009P1"/>
    <property type="match status" value="1"/>
</dbReference>
<proteinExistence type="predicted"/>
<dbReference type="Proteomes" id="UP000093796">
    <property type="component" value="Unassembled WGS sequence"/>
</dbReference>
<evidence type="ECO:0000256" key="4">
    <source>
        <dbReference type="ARBA" id="ARBA00023284"/>
    </source>
</evidence>
<evidence type="ECO:0000256" key="2">
    <source>
        <dbReference type="ARBA" id="ARBA00022982"/>
    </source>
</evidence>
<feature type="region of interest" description="Disordered" evidence="5">
    <location>
        <begin position="1"/>
        <end position="23"/>
    </location>
</feature>
<organism evidence="6 7">
    <name type="scientific">Acetobacter pasteurianus</name>
    <name type="common">Acetobacter turbidans</name>
    <dbReference type="NCBI Taxonomy" id="438"/>
    <lineage>
        <taxon>Bacteria</taxon>
        <taxon>Pseudomonadati</taxon>
        <taxon>Pseudomonadota</taxon>
        <taxon>Alphaproteobacteria</taxon>
        <taxon>Acetobacterales</taxon>
        <taxon>Acetobacteraceae</taxon>
        <taxon>Acetobacter</taxon>
    </lineage>
</organism>
<comment type="caution">
    <text evidence="6">The sequence shown here is derived from an EMBL/GenBank/DDBJ whole genome shotgun (WGS) entry which is preliminary data.</text>
</comment>
<dbReference type="AlphaFoldDB" id="A0A1A0D8C7"/>
<accession>A0A1A0D8C7</accession>
<evidence type="ECO:0000313" key="6">
    <source>
        <dbReference type="EMBL" id="OAZ71071.1"/>
    </source>
</evidence>
<dbReference type="GO" id="GO:0045454">
    <property type="term" value="P:cell redox homeostasis"/>
    <property type="evidence" value="ECO:0007669"/>
    <property type="project" value="TreeGrafter"/>
</dbReference>
<dbReference type="RefSeq" id="WP_003623248.1">
    <property type="nucleotide sequence ID" value="NZ_CP157844.1"/>
</dbReference>
<dbReference type="GO" id="GO:0006950">
    <property type="term" value="P:response to stress"/>
    <property type="evidence" value="ECO:0007669"/>
    <property type="project" value="UniProtKB-ARBA"/>
</dbReference>
<evidence type="ECO:0000313" key="7">
    <source>
        <dbReference type="Proteomes" id="UP000093796"/>
    </source>
</evidence>
<evidence type="ECO:0000256" key="1">
    <source>
        <dbReference type="ARBA" id="ARBA00022448"/>
    </source>
</evidence>
<keyword evidence="2" id="KW-0249">Electron transport</keyword>
<evidence type="ECO:0000256" key="5">
    <source>
        <dbReference type="SAM" id="MobiDB-lite"/>
    </source>
</evidence>
<keyword evidence="3" id="KW-1015">Disulfide bond</keyword>
<dbReference type="eggNOG" id="COG3118">
    <property type="taxonomic scope" value="Bacteria"/>
</dbReference>
<dbReference type="EMBL" id="LYUD01000114">
    <property type="protein sequence ID" value="OAZ71071.1"/>
    <property type="molecule type" value="Genomic_DNA"/>
</dbReference>
<dbReference type="OMA" id="QPRNMSM"/>
<dbReference type="Pfam" id="PF14559">
    <property type="entry name" value="TPR_19"/>
    <property type="match status" value="1"/>
</dbReference>
<dbReference type="PROSITE" id="PS51352">
    <property type="entry name" value="THIOREDOXIN_2"/>
    <property type="match status" value="1"/>
</dbReference>
<dbReference type="SUPFAM" id="SSF52833">
    <property type="entry name" value="Thioredoxin-like"/>
    <property type="match status" value="1"/>
</dbReference>
<dbReference type="PANTHER" id="PTHR45663:SF11">
    <property type="entry name" value="GEO12009P1"/>
    <property type="match status" value="1"/>
</dbReference>
<dbReference type="PROSITE" id="PS00194">
    <property type="entry name" value="THIOREDOXIN_1"/>
    <property type="match status" value="1"/>
</dbReference>
<evidence type="ECO:0000256" key="3">
    <source>
        <dbReference type="ARBA" id="ARBA00023157"/>
    </source>
</evidence>
<dbReference type="InterPro" id="IPR011990">
    <property type="entry name" value="TPR-like_helical_dom_sf"/>
</dbReference>
<dbReference type="GeneID" id="60376923"/>
<keyword evidence="1" id="KW-0813">Transport</keyword>
<dbReference type="Gene3D" id="3.40.30.10">
    <property type="entry name" value="Glutaredoxin"/>
    <property type="match status" value="1"/>
</dbReference>
<protein>
    <submittedName>
        <fullName evidence="6">Uncharacterized protein</fullName>
    </submittedName>
</protein>
<dbReference type="SUPFAM" id="SSF48452">
    <property type="entry name" value="TPR-like"/>
    <property type="match status" value="1"/>
</dbReference>
<dbReference type="CDD" id="cd02956">
    <property type="entry name" value="ybbN"/>
    <property type="match status" value="1"/>
</dbReference>
<dbReference type="GO" id="GO:0015035">
    <property type="term" value="F:protein-disulfide reductase activity"/>
    <property type="evidence" value="ECO:0007669"/>
    <property type="project" value="TreeGrafter"/>
</dbReference>
<dbReference type="GO" id="GO:0005829">
    <property type="term" value="C:cytosol"/>
    <property type="evidence" value="ECO:0007669"/>
    <property type="project" value="TreeGrafter"/>
</dbReference>
<keyword evidence="4" id="KW-0676">Redox-active center</keyword>
<reference evidence="6 7" key="1">
    <citation type="submission" date="2016-05" db="EMBL/GenBank/DDBJ databases">
        <title>Genome sequencing of Acetobacter pasteurianus strain SRCM100623.</title>
        <authorList>
            <person name="Song Y.R."/>
        </authorList>
    </citation>
    <scope>NUCLEOTIDE SEQUENCE [LARGE SCALE GENOMIC DNA]</scope>
    <source>
        <strain evidence="6 7">SRCM100623</strain>
    </source>
</reference>
<sequence>MEHLLGQPQSDTQNGTIAPQNTAPVITDGSQATFMQDVIEASRSVPVLVDFWADWCGPCKQLAPVLEKVVTAARGKVRLVKIDIEANRALAGQLAQVGLPLQSIPLVAAFWKGQILDLFQGALPESEIKKFVENILKSSGGGILPATEQLREADVALETEMPARAAELYSSVIGEEPENPRAWAGLIRAMLALDDEDAAVAALADVPAKITDSPEVAGARAALDLKKEGRKAAEEMESIRARLAANPEDFEARCELATALNAAGKREDAANELLHIIKVDRNWKDGAAKQQLLRFFEAWGNEEPATAIARRRLSSMLFS</sequence>
<dbReference type="Pfam" id="PF14561">
    <property type="entry name" value="TPR_20"/>
    <property type="match status" value="1"/>
</dbReference>